<organism evidence="2 3">
    <name type="scientific">Populus trichocarpa</name>
    <name type="common">Western balsam poplar</name>
    <name type="synonym">Populus balsamifera subsp. trichocarpa</name>
    <dbReference type="NCBI Taxonomy" id="3694"/>
    <lineage>
        <taxon>Eukaryota</taxon>
        <taxon>Viridiplantae</taxon>
        <taxon>Streptophyta</taxon>
        <taxon>Embryophyta</taxon>
        <taxon>Tracheophyta</taxon>
        <taxon>Spermatophyta</taxon>
        <taxon>Magnoliopsida</taxon>
        <taxon>eudicotyledons</taxon>
        <taxon>Gunneridae</taxon>
        <taxon>Pentapetalae</taxon>
        <taxon>rosids</taxon>
        <taxon>fabids</taxon>
        <taxon>Malpighiales</taxon>
        <taxon>Salicaceae</taxon>
        <taxon>Saliceae</taxon>
        <taxon>Populus</taxon>
    </lineage>
</organism>
<reference evidence="2 3" key="1">
    <citation type="journal article" date="2006" name="Science">
        <title>The genome of black cottonwood, Populus trichocarpa (Torr. &amp; Gray).</title>
        <authorList>
            <person name="Tuskan G.A."/>
            <person name="Difazio S."/>
            <person name="Jansson S."/>
            <person name="Bohlmann J."/>
            <person name="Grigoriev I."/>
            <person name="Hellsten U."/>
            <person name="Putnam N."/>
            <person name="Ralph S."/>
            <person name="Rombauts S."/>
            <person name="Salamov A."/>
            <person name="Schein J."/>
            <person name="Sterck L."/>
            <person name="Aerts A."/>
            <person name="Bhalerao R.R."/>
            <person name="Bhalerao R.P."/>
            <person name="Blaudez D."/>
            <person name="Boerjan W."/>
            <person name="Brun A."/>
            <person name="Brunner A."/>
            <person name="Busov V."/>
            <person name="Campbell M."/>
            <person name="Carlson J."/>
            <person name="Chalot M."/>
            <person name="Chapman J."/>
            <person name="Chen G.L."/>
            <person name="Cooper D."/>
            <person name="Coutinho P.M."/>
            <person name="Couturier J."/>
            <person name="Covert S."/>
            <person name="Cronk Q."/>
            <person name="Cunningham R."/>
            <person name="Davis J."/>
            <person name="Degroeve S."/>
            <person name="Dejardin A."/>
            <person name="Depamphilis C."/>
            <person name="Detter J."/>
            <person name="Dirks B."/>
            <person name="Dubchak I."/>
            <person name="Duplessis S."/>
            <person name="Ehlting J."/>
            <person name="Ellis B."/>
            <person name="Gendler K."/>
            <person name="Goodstein D."/>
            <person name="Gribskov M."/>
            <person name="Grimwood J."/>
            <person name="Groover A."/>
            <person name="Gunter L."/>
            <person name="Hamberger B."/>
            <person name="Heinze B."/>
            <person name="Helariutta Y."/>
            <person name="Henrissat B."/>
            <person name="Holligan D."/>
            <person name="Holt R."/>
            <person name="Huang W."/>
            <person name="Islam-Faridi N."/>
            <person name="Jones S."/>
            <person name="Jones-Rhoades M."/>
            <person name="Jorgensen R."/>
            <person name="Joshi C."/>
            <person name="Kangasjarvi J."/>
            <person name="Karlsson J."/>
            <person name="Kelleher C."/>
            <person name="Kirkpatrick R."/>
            <person name="Kirst M."/>
            <person name="Kohler A."/>
            <person name="Kalluri U."/>
            <person name="Larimer F."/>
            <person name="Leebens-Mack J."/>
            <person name="Leple J.C."/>
            <person name="Locascio P."/>
            <person name="Lou Y."/>
            <person name="Lucas S."/>
            <person name="Martin F."/>
            <person name="Montanini B."/>
            <person name="Napoli C."/>
            <person name="Nelson D.R."/>
            <person name="Nelson C."/>
            <person name="Nieminen K."/>
            <person name="Nilsson O."/>
            <person name="Pereda V."/>
            <person name="Peter G."/>
            <person name="Philippe R."/>
            <person name="Pilate G."/>
            <person name="Poliakov A."/>
            <person name="Razumovskaya J."/>
            <person name="Richardson P."/>
            <person name="Rinaldi C."/>
            <person name="Ritland K."/>
            <person name="Rouze P."/>
            <person name="Ryaboy D."/>
            <person name="Schmutz J."/>
            <person name="Schrader J."/>
            <person name="Segerman B."/>
            <person name="Shin H."/>
            <person name="Siddiqui A."/>
            <person name="Sterky F."/>
            <person name="Terry A."/>
            <person name="Tsai C.J."/>
            <person name="Uberbacher E."/>
            <person name="Unneberg P."/>
            <person name="Vahala J."/>
            <person name="Wall K."/>
            <person name="Wessler S."/>
            <person name="Yang G."/>
            <person name="Yin T."/>
            <person name="Douglas C."/>
            <person name="Marra M."/>
            <person name="Sandberg G."/>
            <person name="Van de Peer Y."/>
            <person name="Rokhsar D."/>
        </authorList>
    </citation>
    <scope>NUCLEOTIDE SEQUENCE [LARGE SCALE GENOMIC DNA]</scope>
    <source>
        <strain evidence="3">cv. Nisqually</strain>
    </source>
</reference>
<dbReference type="Proteomes" id="UP000006729">
    <property type="component" value="Chromosome 15"/>
</dbReference>
<dbReference type="GO" id="GO:0009862">
    <property type="term" value="P:systemic acquired resistance, salicylic acid mediated signaling pathway"/>
    <property type="evidence" value="ECO:0000318"/>
    <property type="project" value="GO_Central"/>
</dbReference>
<evidence type="ECO:0000313" key="3">
    <source>
        <dbReference type="Proteomes" id="UP000006729"/>
    </source>
</evidence>
<gene>
    <name evidence="2" type="ORF">POPTR_015G069500</name>
</gene>
<dbReference type="PANTHER" id="PTHR47090:SF2">
    <property type="entry name" value="PROTEIN EDS1-RELATED"/>
    <property type="match status" value="1"/>
</dbReference>
<protein>
    <submittedName>
        <fullName evidence="2">Uncharacterized protein</fullName>
    </submittedName>
</protein>
<keyword evidence="3" id="KW-1185">Reference proteome</keyword>
<dbReference type="PANTHER" id="PTHR47090">
    <property type="entry name" value="PROTEIN EDS1-RELATED"/>
    <property type="match status" value="1"/>
</dbReference>
<proteinExistence type="predicted"/>
<dbReference type="HOGENOM" id="CLU_1112872_0_0_1"/>
<dbReference type="InterPro" id="IPR044214">
    <property type="entry name" value="EDS1-like"/>
</dbReference>
<dbReference type="AlphaFoldDB" id="B9IEK4"/>
<name>B9IEK4_POPTR</name>
<evidence type="ECO:0000313" key="2">
    <source>
        <dbReference type="EMBL" id="PNT00835.1"/>
    </source>
</evidence>
<feature type="coiled-coil region" evidence="1">
    <location>
        <begin position="167"/>
        <end position="204"/>
    </location>
</feature>
<dbReference type="STRING" id="3694.B9IEK4"/>
<accession>B9IEK4</accession>
<evidence type="ECO:0000256" key="1">
    <source>
        <dbReference type="SAM" id="Coils"/>
    </source>
</evidence>
<keyword evidence="1" id="KW-0175">Coiled coil</keyword>
<sequence>MENASSAASYAACNIMGSTNLLLETLSSFIKLYKSLYTLRDLFFSVEYRRSKGDSCPKQSKRSFELQRWTTKELTNANCVLFSPCPPRCTFLKTWLVIQLNLSAYMECNSELESTRFAEIGHFISLIHDWLMPTTCADAFCSVSHSDGASLNISGAKETGKQKLRNLAAIDEKKINIEERIQTLEAISKDKEDVHANLESLEKAGIRDKIVEMLKRYELKLQPSDDHAPQLNTVYFITKTHNPLSLFQCS</sequence>
<dbReference type="EMBL" id="CM009304">
    <property type="protein sequence ID" value="PNT00835.1"/>
    <property type="molecule type" value="Genomic_DNA"/>
</dbReference>
<dbReference type="InParanoid" id="B9IEK4"/>